<evidence type="ECO:0008006" key="8">
    <source>
        <dbReference type="Google" id="ProtNLM"/>
    </source>
</evidence>
<reference evidence="6 7" key="1">
    <citation type="journal article" date="2013" name="PLoS ONE">
        <title>Genomic and secretomic analyses reveal unique features of the lignocellulolytic enzyme system of Penicillium decumbens.</title>
        <authorList>
            <person name="Liu G."/>
            <person name="Zhang L."/>
            <person name="Wei X."/>
            <person name="Zou G."/>
            <person name="Qin Y."/>
            <person name="Ma L."/>
            <person name="Li J."/>
            <person name="Zheng H."/>
            <person name="Wang S."/>
            <person name="Wang C."/>
            <person name="Xun L."/>
            <person name="Zhao G.-P."/>
            <person name="Zhou Z."/>
            <person name="Qu Y."/>
        </authorList>
    </citation>
    <scope>NUCLEOTIDE SEQUENCE [LARGE SCALE GENOMIC DNA]</scope>
    <source>
        <strain evidence="7">114-2 / CGMCC 5302</strain>
    </source>
</reference>
<dbReference type="PRINTS" id="PR00195">
    <property type="entry name" value="DYNAMIN"/>
</dbReference>
<dbReference type="GO" id="GO:0005874">
    <property type="term" value="C:microtubule"/>
    <property type="evidence" value="ECO:0007669"/>
    <property type="project" value="TreeGrafter"/>
</dbReference>
<dbReference type="GO" id="GO:0005525">
    <property type="term" value="F:GTP binding"/>
    <property type="evidence" value="ECO:0007669"/>
    <property type="project" value="InterPro"/>
</dbReference>
<dbReference type="PANTHER" id="PTHR11566">
    <property type="entry name" value="DYNAMIN"/>
    <property type="match status" value="1"/>
</dbReference>
<dbReference type="InterPro" id="IPR001401">
    <property type="entry name" value="Dynamin_GTPase"/>
</dbReference>
<dbReference type="PANTHER" id="PTHR11566:SF215">
    <property type="entry name" value="DYNAMIN GTPASE"/>
    <property type="match status" value="1"/>
</dbReference>
<dbReference type="OrthoDB" id="415706at2759"/>
<evidence type="ECO:0000256" key="1">
    <source>
        <dbReference type="ARBA" id="ARBA00022741"/>
    </source>
</evidence>
<dbReference type="GO" id="GO:0016559">
    <property type="term" value="P:peroxisome fission"/>
    <property type="evidence" value="ECO:0007669"/>
    <property type="project" value="TreeGrafter"/>
</dbReference>
<dbReference type="SUPFAM" id="SSF52540">
    <property type="entry name" value="P-loop containing nucleoside triphosphate hydrolases"/>
    <property type="match status" value="1"/>
</dbReference>
<dbReference type="PhylomeDB" id="S7ZSV2"/>
<accession>S7ZSV2</accession>
<dbReference type="SMART" id="SM00053">
    <property type="entry name" value="DYNc"/>
    <property type="match status" value="1"/>
</dbReference>
<feature type="coiled-coil region" evidence="3">
    <location>
        <begin position="331"/>
        <end position="358"/>
    </location>
</feature>
<evidence type="ECO:0000259" key="4">
    <source>
        <dbReference type="PROSITE" id="PS51388"/>
    </source>
</evidence>
<evidence type="ECO:0000313" key="6">
    <source>
        <dbReference type="EMBL" id="EPS33780.1"/>
    </source>
</evidence>
<dbReference type="GO" id="GO:0005739">
    <property type="term" value="C:mitochondrion"/>
    <property type="evidence" value="ECO:0007669"/>
    <property type="project" value="TreeGrafter"/>
</dbReference>
<dbReference type="Gene3D" id="3.40.50.300">
    <property type="entry name" value="P-loop containing nucleotide triphosphate hydrolases"/>
    <property type="match status" value="1"/>
</dbReference>
<dbReference type="GO" id="GO:0006897">
    <property type="term" value="P:endocytosis"/>
    <property type="evidence" value="ECO:0007669"/>
    <property type="project" value="TreeGrafter"/>
</dbReference>
<dbReference type="HOGENOM" id="CLU_008964_7_2_1"/>
<keyword evidence="1" id="KW-0547">Nucleotide-binding</keyword>
<feature type="domain" description="GED" evidence="4">
    <location>
        <begin position="645"/>
        <end position="733"/>
    </location>
</feature>
<dbReference type="GO" id="GO:0016020">
    <property type="term" value="C:membrane"/>
    <property type="evidence" value="ECO:0007669"/>
    <property type="project" value="TreeGrafter"/>
</dbReference>
<dbReference type="FunFam" id="3.40.50.300:FF:001425">
    <property type="entry name" value="Dynamin GTPase, putative"/>
    <property type="match status" value="1"/>
</dbReference>
<dbReference type="Pfam" id="PF01031">
    <property type="entry name" value="Dynamin_M"/>
    <property type="match status" value="1"/>
</dbReference>
<proteinExistence type="predicted"/>
<dbReference type="GO" id="GO:0008017">
    <property type="term" value="F:microtubule binding"/>
    <property type="evidence" value="ECO:0007669"/>
    <property type="project" value="TreeGrafter"/>
</dbReference>
<evidence type="ECO:0000259" key="5">
    <source>
        <dbReference type="PROSITE" id="PS51718"/>
    </source>
</evidence>
<dbReference type="CDD" id="cd08771">
    <property type="entry name" value="DLP_1"/>
    <property type="match status" value="1"/>
</dbReference>
<dbReference type="PROSITE" id="PS51718">
    <property type="entry name" value="G_DYNAMIN_2"/>
    <property type="match status" value="1"/>
</dbReference>
<dbReference type="InterPro" id="IPR030381">
    <property type="entry name" value="G_DYNAMIN_dom"/>
</dbReference>
<dbReference type="eggNOG" id="KOG0446">
    <property type="taxonomic scope" value="Eukaryota"/>
</dbReference>
<dbReference type="Pfam" id="PF00350">
    <property type="entry name" value="Dynamin_N"/>
    <property type="match status" value="1"/>
</dbReference>
<dbReference type="InterPro" id="IPR022812">
    <property type="entry name" value="Dynamin"/>
</dbReference>
<dbReference type="STRING" id="933388.S7ZSV2"/>
<dbReference type="InterPro" id="IPR045063">
    <property type="entry name" value="Dynamin_N"/>
</dbReference>
<keyword evidence="7" id="KW-1185">Reference proteome</keyword>
<dbReference type="PROSITE" id="PS51388">
    <property type="entry name" value="GED"/>
    <property type="match status" value="1"/>
</dbReference>
<dbReference type="EMBL" id="KB644415">
    <property type="protein sequence ID" value="EPS33780.1"/>
    <property type="molecule type" value="Genomic_DNA"/>
</dbReference>
<evidence type="ECO:0000313" key="7">
    <source>
        <dbReference type="Proteomes" id="UP000019376"/>
    </source>
</evidence>
<keyword evidence="2" id="KW-0342">GTP-binding</keyword>
<dbReference type="Gene3D" id="1.20.120.1240">
    <property type="entry name" value="Dynamin, middle domain"/>
    <property type="match status" value="1"/>
</dbReference>
<sequence length="733" mass="82926">MISTRESTSKTDSMLADPLLLERIDKLFACNVGEYISLPQLVVVGDQSSGKSSVLEGLTKLSFPRDSGLCTRFATQIIFRRDTNLKERVISVSIIPDSNLGAGEVEKMRDWKVSGAETLGQERFVSMMMEVHEIMGLSSCEDDGKPTFSSSVLCLQICGPNEEHLSVIDVPGIFKNTTPGRTTKNDITMVRNMVLRYMNNRRSIMLTVVPANVDIATQEIIEMAREVDPPGERTLRILTKPDLVDKGAENKVIDLIEDQNDNGQLGWVLVRNLGQQQLDDRNIDRDIEEELFHQTAPWTRVRAENFGIKALKNRLQDVLVATVRREFSSVRKEVNKRLKASKEKLRSLGDDRETAEQQQRLLLDIVTTFQDITQQALTANYGVRKIFEDPGLRLATLVVTRNTDFADDLTARGHEYAFERDENKDDANNDVNSETDCEQDFSVDDACSLTTEEDSFSSRKVAECEDLHEILHEGAPVEPSTQDGITAWIGQLYNDARGFEIGTFNHTLLSTLMRKQSAKWPNLAQGYVSDIISHVHKFIQAALLAASADSEISSRIISLLMDDLVESYRKAISVADFLLEIERAGTPMTLNHYLNDNLQKCREKRFKNALAKKAFVVPHKYCDETVVRLGDVHHQNHISNFDHTVQDIHDILKSYYKVSRKRFVDNICMQATDHYLVTGPKAPMKLFSPGWVNRLSNAQLEEIAGEDAMTKRKRQQLRKEIKDLENGRKALMT</sequence>
<dbReference type="GO" id="GO:0003924">
    <property type="term" value="F:GTPase activity"/>
    <property type="evidence" value="ECO:0007669"/>
    <property type="project" value="InterPro"/>
</dbReference>
<evidence type="ECO:0000256" key="3">
    <source>
        <dbReference type="SAM" id="Coils"/>
    </source>
</evidence>
<name>S7ZSV2_PENO1</name>
<dbReference type="InterPro" id="IPR000375">
    <property type="entry name" value="Dynamin_stalk"/>
</dbReference>
<feature type="domain" description="Dynamin-type G" evidence="5">
    <location>
        <begin position="35"/>
        <end position="328"/>
    </location>
</feature>
<dbReference type="Proteomes" id="UP000019376">
    <property type="component" value="Unassembled WGS sequence"/>
</dbReference>
<keyword evidence="3" id="KW-0175">Coiled coil</keyword>
<dbReference type="GO" id="GO:0048312">
    <property type="term" value="P:intracellular distribution of mitochondria"/>
    <property type="evidence" value="ECO:0007669"/>
    <property type="project" value="TreeGrafter"/>
</dbReference>
<protein>
    <recommendedName>
        <fullName evidence="8">GED domain-containing protein</fullName>
    </recommendedName>
</protein>
<dbReference type="InterPro" id="IPR020850">
    <property type="entry name" value="GED_dom"/>
</dbReference>
<evidence type="ECO:0000256" key="2">
    <source>
        <dbReference type="ARBA" id="ARBA00023134"/>
    </source>
</evidence>
<organism evidence="6 7">
    <name type="scientific">Penicillium oxalicum (strain 114-2 / CGMCC 5302)</name>
    <name type="common">Penicillium decumbens</name>
    <dbReference type="NCBI Taxonomy" id="933388"/>
    <lineage>
        <taxon>Eukaryota</taxon>
        <taxon>Fungi</taxon>
        <taxon>Dikarya</taxon>
        <taxon>Ascomycota</taxon>
        <taxon>Pezizomycotina</taxon>
        <taxon>Eurotiomycetes</taxon>
        <taxon>Eurotiomycetidae</taxon>
        <taxon>Eurotiales</taxon>
        <taxon>Aspergillaceae</taxon>
        <taxon>Penicillium</taxon>
    </lineage>
</organism>
<dbReference type="InterPro" id="IPR027417">
    <property type="entry name" value="P-loop_NTPase"/>
</dbReference>
<dbReference type="AlphaFoldDB" id="S7ZSV2"/>
<dbReference type="GO" id="GO:0000266">
    <property type="term" value="P:mitochondrial fission"/>
    <property type="evidence" value="ECO:0007669"/>
    <property type="project" value="TreeGrafter"/>
</dbReference>
<gene>
    <name evidence="6" type="ORF">PDE_08742</name>
</gene>